<comment type="caution">
    <text evidence="1">The sequence shown here is derived from an EMBL/GenBank/DDBJ whole genome shotgun (WGS) entry which is preliminary data.</text>
</comment>
<proteinExistence type="predicted"/>
<dbReference type="EMBL" id="JQBQ01000014">
    <property type="protein sequence ID" value="KRN92182.1"/>
    <property type="molecule type" value="Genomic_DNA"/>
</dbReference>
<accession>A0A0R2KWS9</accession>
<protein>
    <submittedName>
        <fullName evidence="1">Uncharacterized protein</fullName>
    </submittedName>
</protein>
<evidence type="ECO:0000313" key="2">
    <source>
        <dbReference type="Proteomes" id="UP000051529"/>
    </source>
</evidence>
<gene>
    <name evidence="1" type="ORF">IV44_GL000313</name>
</gene>
<dbReference type="RefSeq" id="WP_056985394.1">
    <property type="nucleotide sequence ID" value="NZ_JQBQ01000014.1"/>
</dbReference>
<name>A0A0R2KWS9_LACAM</name>
<sequence>MNKNRIDINSHQYKSINSVKTCTSFEEAFGEGLNILAKKDGFDLHSIKSPTLNKSIPKNNYQVVVKFTGNNTLIISQTKLYSIEGMVELDVEWPQASKSAKEMVKSIKSRHSYQIAAFFEILPSIFDKLLSFKNQTYFSTHLYGDMLSILKIYALDYLKLNNKFISLIHKKTRNIQNKYQEWLKNGNKQFEPQYLTNMIDRLDNDLLSKANFIDHLTIDTTASLKCSQQLSATLNMLENDWLAISSFNKLVNEDLNQTYSWDKLIINSLNILVSIDSTINNALMNLFLQNPEKGQSIVNELQKYGKKQFNLPANQDDYPLYDSFLKKYYTNDGTNTISD</sequence>
<reference evidence="1 2" key="1">
    <citation type="journal article" date="2015" name="Genome Announc.">
        <title>Expanding the biotechnology potential of lactobacilli through comparative genomics of 213 strains and associated genera.</title>
        <authorList>
            <person name="Sun Z."/>
            <person name="Harris H.M."/>
            <person name="McCann A."/>
            <person name="Guo C."/>
            <person name="Argimon S."/>
            <person name="Zhang W."/>
            <person name="Yang X."/>
            <person name="Jeffery I.B."/>
            <person name="Cooney J.C."/>
            <person name="Kagawa T.F."/>
            <person name="Liu W."/>
            <person name="Song Y."/>
            <person name="Salvetti E."/>
            <person name="Wrobel A."/>
            <person name="Rasinkangas P."/>
            <person name="Parkhill J."/>
            <person name="Rea M.C."/>
            <person name="O'Sullivan O."/>
            <person name="Ritari J."/>
            <person name="Douillard F.P."/>
            <person name="Paul Ross R."/>
            <person name="Yang R."/>
            <person name="Briner A.E."/>
            <person name="Felis G.E."/>
            <person name="de Vos W.M."/>
            <person name="Barrangou R."/>
            <person name="Klaenhammer T.R."/>
            <person name="Caufield P.W."/>
            <person name="Cui Y."/>
            <person name="Zhang H."/>
            <person name="O'Toole P.W."/>
        </authorList>
    </citation>
    <scope>NUCLEOTIDE SEQUENCE [LARGE SCALE GENOMIC DNA]</scope>
    <source>
        <strain evidence="1 2">DSM 16698</strain>
    </source>
</reference>
<evidence type="ECO:0000313" key="1">
    <source>
        <dbReference type="EMBL" id="KRN92182.1"/>
    </source>
</evidence>
<organism evidence="1 2">
    <name type="scientific">Lactobacillus amylovorus subsp. animalium DSM 16698</name>
    <dbReference type="NCBI Taxonomy" id="695563"/>
    <lineage>
        <taxon>Bacteria</taxon>
        <taxon>Bacillati</taxon>
        <taxon>Bacillota</taxon>
        <taxon>Bacilli</taxon>
        <taxon>Lactobacillales</taxon>
        <taxon>Lactobacillaceae</taxon>
        <taxon>Lactobacillus</taxon>
        <taxon>Lactobacillus amylovorus subsp. animalium</taxon>
    </lineage>
</organism>
<dbReference type="PATRIC" id="fig|695563.3.peg.343"/>
<dbReference type="AlphaFoldDB" id="A0A0R2KWS9"/>
<dbReference type="Proteomes" id="UP000051529">
    <property type="component" value="Unassembled WGS sequence"/>
</dbReference>